<name>A0A401RHL1_CHIPU</name>
<proteinExistence type="predicted"/>
<organism evidence="2 3">
    <name type="scientific">Chiloscyllium punctatum</name>
    <name type="common">Brownbanded bambooshark</name>
    <name type="synonym">Hemiscyllium punctatum</name>
    <dbReference type="NCBI Taxonomy" id="137246"/>
    <lineage>
        <taxon>Eukaryota</taxon>
        <taxon>Metazoa</taxon>
        <taxon>Chordata</taxon>
        <taxon>Craniata</taxon>
        <taxon>Vertebrata</taxon>
        <taxon>Chondrichthyes</taxon>
        <taxon>Elasmobranchii</taxon>
        <taxon>Galeomorphii</taxon>
        <taxon>Galeoidea</taxon>
        <taxon>Orectolobiformes</taxon>
        <taxon>Hemiscylliidae</taxon>
        <taxon>Chiloscyllium</taxon>
    </lineage>
</organism>
<evidence type="ECO:0000313" key="2">
    <source>
        <dbReference type="EMBL" id="GCC17621.1"/>
    </source>
</evidence>
<sequence length="37" mass="4273">KYLMDPSKGDQLLLTPSSNCKGEDNNHGHTYDRYRFA</sequence>
<evidence type="ECO:0000313" key="3">
    <source>
        <dbReference type="Proteomes" id="UP000287033"/>
    </source>
</evidence>
<dbReference type="AlphaFoldDB" id="A0A401RHL1"/>
<keyword evidence="3" id="KW-1185">Reference proteome</keyword>
<feature type="region of interest" description="Disordered" evidence="1">
    <location>
        <begin position="1"/>
        <end position="37"/>
    </location>
</feature>
<protein>
    <submittedName>
        <fullName evidence="2">Uncharacterized protein</fullName>
    </submittedName>
</protein>
<reference evidence="2 3" key="1">
    <citation type="journal article" date="2018" name="Nat. Ecol. Evol.">
        <title>Shark genomes provide insights into elasmobranch evolution and the origin of vertebrates.</title>
        <authorList>
            <person name="Hara Y"/>
            <person name="Yamaguchi K"/>
            <person name="Onimaru K"/>
            <person name="Kadota M"/>
            <person name="Koyanagi M"/>
            <person name="Keeley SD"/>
            <person name="Tatsumi K"/>
            <person name="Tanaka K"/>
            <person name="Motone F"/>
            <person name="Kageyama Y"/>
            <person name="Nozu R"/>
            <person name="Adachi N"/>
            <person name="Nishimura O"/>
            <person name="Nakagawa R"/>
            <person name="Tanegashima C"/>
            <person name="Kiyatake I"/>
            <person name="Matsumoto R"/>
            <person name="Murakumo K"/>
            <person name="Nishida K"/>
            <person name="Terakita A"/>
            <person name="Kuratani S"/>
            <person name="Sato K"/>
            <person name="Hyodo S Kuraku.S."/>
        </authorList>
    </citation>
    <scope>NUCLEOTIDE SEQUENCE [LARGE SCALE GENOMIC DNA]</scope>
</reference>
<accession>A0A401RHL1</accession>
<evidence type="ECO:0000256" key="1">
    <source>
        <dbReference type="SAM" id="MobiDB-lite"/>
    </source>
</evidence>
<dbReference type="EMBL" id="BEZZ01004174">
    <property type="protein sequence ID" value="GCC17621.1"/>
    <property type="molecule type" value="Genomic_DNA"/>
</dbReference>
<comment type="caution">
    <text evidence="2">The sequence shown here is derived from an EMBL/GenBank/DDBJ whole genome shotgun (WGS) entry which is preliminary data.</text>
</comment>
<dbReference type="Proteomes" id="UP000287033">
    <property type="component" value="Unassembled WGS sequence"/>
</dbReference>
<gene>
    <name evidence="2" type="ORF">chiPu_0021560</name>
</gene>
<feature type="non-terminal residue" evidence="2">
    <location>
        <position position="1"/>
    </location>
</feature>
<feature type="compositionally biased region" description="Basic and acidic residues" evidence="1">
    <location>
        <begin position="21"/>
        <end position="37"/>
    </location>
</feature>